<evidence type="ECO:0000259" key="2">
    <source>
        <dbReference type="PROSITE" id="PS50828"/>
    </source>
</evidence>
<dbReference type="Proteomes" id="UP001301140">
    <property type="component" value="Unassembled WGS sequence"/>
</dbReference>
<evidence type="ECO:0000313" key="3">
    <source>
        <dbReference type="EMBL" id="MDF1585140.1"/>
    </source>
</evidence>
<dbReference type="Pfam" id="PF01713">
    <property type="entry name" value="Smr"/>
    <property type="match status" value="1"/>
</dbReference>
<comment type="caution">
    <text evidence="3">The sequence shown here is derived from an EMBL/GenBank/DDBJ whole genome shotgun (WGS) entry which is preliminary data.</text>
</comment>
<feature type="compositionally biased region" description="Pro residues" evidence="1">
    <location>
        <begin position="34"/>
        <end position="57"/>
    </location>
</feature>
<dbReference type="AlphaFoldDB" id="A0AAP3UZR9"/>
<dbReference type="InterPro" id="IPR036063">
    <property type="entry name" value="Smr_dom_sf"/>
</dbReference>
<accession>A0AAP3UZR9</accession>
<dbReference type="PROSITE" id="PS50828">
    <property type="entry name" value="SMR"/>
    <property type="match status" value="1"/>
</dbReference>
<reference evidence="3 4" key="1">
    <citation type="submission" date="2023-03" db="EMBL/GenBank/DDBJ databases">
        <title>YIM 152171 draft genome.</title>
        <authorList>
            <person name="Yang Z."/>
        </authorList>
    </citation>
    <scope>NUCLEOTIDE SEQUENCE [LARGE SCALE GENOMIC DNA]</scope>
    <source>
        <strain evidence="3 4">YIM 152171</strain>
    </source>
</reference>
<dbReference type="PANTHER" id="PTHR35562">
    <property type="entry name" value="DNA ENDONUCLEASE SMRA-RELATED"/>
    <property type="match status" value="1"/>
</dbReference>
<sequence>MRRGKREPTALELALWRHVVRDVHRLAGEEETLPPEPAAPAPPPAAPPPPPAAPLQPVPATVRPKPAPRPDPSNLDRRNWQRLQRGQYPLSARLDLHGMTQDAAYSALTSFLATQQQRGSRCVLVITGRGARSGGVLRSMTPRWLASPPNAARVLAHAPARVAHGGDGALYVLLRRLR</sequence>
<name>A0AAP3UZR9_9PROT</name>
<feature type="region of interest" description="Disordered" evidence="1">
    <location>
        <begin position="27"/>
        <end position="80"/>
    </location>
</feature>
<proteinExistence type="predicted"/>
<gene>
    <name evidence="3" type="ORF">PZ740_01920</name>
</gene>
<organism evidence="3 4">
    <name type="scientific">Marinimicrococcus flavescens</name>
    <dbReference type="NCBI Taxonomy" id="3031815"/>
    <lineage>
        <taxon>Bacteria</taxon>
        <taxon>Pseudomonadati</taxon>
        <taxon>Pseudomonadota</taxon>
        <taxon>Alphaproteobacteria</taxon>
        <taxon>Geminicoccales</taxon>
        <taxon>Geminicoccaceae</taxon>
        <taxon>Marinimicrococcus</taxon>
    </lineage>
</organism>
<evidence type="ECO:0000256" key="1">
    <source>
        <dbReference type="SAM" id="MobiDB-lite"/>
    </source>
</evidence>
<feature type="domain" description="Smr" evidence="2">
    <location>
        <begin position="94"/>
        <end position="175"/>
    </location>
</feature>
<keyword evidence="4" id="KW-1185">Reference proteome</keyword>
<dbReference type="SUPFAM" id="SSF160443">
    <property type="entry name" value="SMR domain-like"/>
    <property type="match status" value="1"/>
</dbReference>
<dbReference type="SMART" id="SM00463">
    <property type="entry name" value="SMR"/>
    <property type="match status" value="1"/>
</dbReference>
<dbReference type="EMBL" id="JARGEQ010000008">
    <property type="protein sequence ID" value="MDF1585140.1"/>
    <property type="molecule type" value="Genomic_DNA"/>
</dbReference>
<dbReference type="Gene3D" id="3.30.1370.110">
    <property type="match status" value="1"/>
</dbReference>
<protein>
    <submittedName>
        <fullName evidence="3">Smr/MutS family protein</fullName>
    </submittedName>
</protein>
<dbReference type="InterPro" id="IPR002625">
    <property type="entry name" value="Smr_dom"/>
</dbReference>
<evidence type="ECO:0000313" key="4">
    <source>
        <dbReference type="Proteomes" id="UP001301140"/>
    </source>
</evidence>
<dbReference type="RefSeq" id="WP_327787550.1">
    <property type="nucleotide sequence ID" value="NZ_JARGEQ010000008.1"/>
</dbReference>
<dbReference type="PANTHER" id="PTHR35562:SF2">
    <property type="entry name" value="DNA ENDONUCLEASE SMRA-RELATED"/>
    <property type="match status" value="1"/>
</dbReference>